<dbReference type="OrthoDB" id="3212305at2"/>
<dbReference type="Proteomes" id="UP000077857">
    <property type="component" value="Unassembled WGS sequence"/>
</dbReference>
<sequence>MTKTAKTANPYRVALHGMDSRTCKTMEMYLKGPCRGAALVVAADDAQIDMIDADHAKAREILDQRKAAAPGRPIILLSLQSLQIDNTFFIKKPVTAEQILGVLDKIGLLLKAAENKPEPAPAPAAPAKPQQAPAAPIKTTLDVYVKPVKPTKPIDNTERQKTGKHQSAVQLNEGGFTAFLGTVGDIDFDDEAQLPTACYDPRQFFLGYVQSAAKTAGLQARPLRLSSIWKPLYLFPEQNEVWLDADDKQLRAFAGVAFKPGTANNMSLSALDPAAAGAERAPEKYQDLQAFIWKLAIWTSKGRFPIGLDIQRPVFLQRWPNFTRLVITPDAMRIAALLVKTPTAPIAVCRVLNVKPQYVFVFISACHALGLLRQSEREADAVIAAPAPDKPKNEGLLRKILSKLRGA</sequence>
<proteinExistence type="predicted"/>
<evidence type="ECO:0000313" key="2">
    <source>
        <dbReference type="Proteomes" id="UP000077857"/>
    </source>
</evidence>
<dbReference type="AlphaFoldDB" id="A0A177N001"/>
<evidence type="ECO:0000313" key="1">
    <source>
        <dbReference type="EMBL" id="OAI10974.1"/>
    </source>
</evidence>
<name>A0A177N001_9GAMM</name>
<accession>A0A177N001</accession>
<dbReference type="RefSeq" id="WP_064042505.1">
    <property type="nucleotide sequence ID" value="NZ_LUUJ01000127.1"/>
</dbReference>
<dbReference type="EMBL" id="LUUJ01000127">
    <property type="protein sequence ID" value="OAI10974.1"/>
    <property type="molecule type" value="Genomic_DNA"/>
</dbReference>
<gene>
    <name evidence="1" type="ORF">A1507_21180</name>
</gene>
<comment type="caution">
    <text evidence="1">The sequence shown here is derived from an EMBL/GenBank/DDBJ whole genome shotgun (WGS) entry which is preliminary data.</text>
</comment>
<protein>
    <submittedName>
        <fullName evidence="1">Uncharacterized protein</fullName>
    </submittedName>
</protein>
<organism evidence="1 2">
    <name type="scientific">Methylomonas koyamae</name>
    <dbReference type="NCBI Taxonomy" id="702114"/>
    <lineage>
        <taxon>Bacteria</taxon>
        <taxon>Pseudomonadati</taxon>
        <taxon>Pseudomonadota</taxon>
        <taxon>Gammaproteobacteria</taxon>
        <taxon>Methylococcales</taxon>
        <taxon>Methylococcaceae</taxon>
        <taxon>Methylomonas</taxon>
    </lineage>
</organism>
<reference evidence="1 2" key="1">
    <citation type="submission" date="2016-03" db="EMBL/GenBank/DDBJ databases">
        <authorList>
            <person name="Ploux O."/>
        </authorList>
    </citation>
    <scope>NUCLEOTIDE SEQUENCE [LARGE SCALE GENOMIC DNA]</scope>
    <source>
        <strain evidence="1 2">R-45378</strain>
    </source>
</reference>